<keyword evidence="2" id="KW-0812">Transmembrane</keyword>
<accession>A0A519BBK0</accession>
<gene>
    <name evidence="3" type="ORF">EVJ47_05710</name>
</gene>
<dbReference type="InterPro" id="IPR003423">
    <property type="entry name" value="OMP_efflux"/>
</dbReference>
<dbReference type="InterPro" id="IPR010131">
    <property type="entry name" value="MdtP/NodT-like"/>
</dbReference>
<comment type="similarity">
    <text evidence="1 2">Belongs to the outer membrane factor (OMF) (TC 1.B.17) family.</text>
</comment>
<dbReference type="PROSITE" id="PS51257">
    <property type="entry name" value="PROKAR_LIPOPROTEIN"/>
    <property type="match status" value="1"/>
</dbReference>
<evidence type="ECO:0000256" key="2">
    <source>
        <dbReference type="RuleBase" id="RU362097"/>
    </source>
</evidence>
<evidence type="ECO:0000313" key="3">
    <source>
        <dbReference type="EMBL" id="RZD14661.1"/>
    </source>
</evidence>
<dbReference type="Gene3D" id="1.20.1600.10">
    <property type="entry name" value="Outer membrane efflux proteins (OEP)"/>
    <property type="match status" value="1"/>
</dbReference>
<feature type="chain" id="PRO_5022272688" evidence="2">
    <location>
        <begin position="24"/>
        <end position="481"/>
    </location>
</feature>
<organism evidence="3 4">
    <name type="scientific">Candidatus Acidulodesulfobacterium ferriphilum</name>
    <dbReference type="NCBI Taxonomy" id="2597223"/>
    <lineage>
        <taxon>Bacteria</taxon>
        <taxon>Deltaproteobacteria</taxon>
        <taxon>Candidatus Acidulodesulfobacterales</taxon>
        <taxon>Candidatus Acidulodesulfobacterium</taxon>
    </lineage>
</organism>
<protein>
    <submittedName>
        <fullName evidence="3">TolC family protein</fullName>
    </submittedName>
</protein>
<evidence type="ECO:0000313" key="4">
    <source>
        <dbReference type="Proteomes" id="UP000320813"/>
    </source>
</evidence>
<comment type="caution">
    <text evidence="3">The sequence shown here is derived from an EMBL/GenBank/DDBJ whole genome shotgun (WGS) entry which is preliminary data.</text>
</comment>
<keyword evidence="2" id="KW-0564">Palmitate</keyword>
<dbReference type="EMBL" id="SGBD01000002">
    <property type="protein sequence ID" value="RZD14661.1"/>
    <property type="molecule type" value="Genomic_DNA"/>
</dbReference>
<evidence type="ECO:0000256" key="1">
    <source>
        <dbReference type="ARBA" id="ARBA00007613"/>
    </source>
</evidence>
<dbReference type="NCBIfam" id="TIGR01845">
    <property type="entry name" value="outer_NodT"/>
    <property type="match status" value="1"/>
</dbReference>
<comment type="subcellular location">
    <subcellularLocation>
        <location evidence="2">Cell membrane</location>
        <topology evidence="2">Lipid-anchor</topology>
    </subcellularLocation>
</comment>
<dbReference type="Proteomes" id="UP000320813">
    <property type="component" value="Unassembled WGS sequence"/>
</dbReference>
<dbReference type="AlphaFoldDB" id="A0A519BBK0"/>
<keyword evidence="2" id="KW-0472">Membrane</keyword>
<sequence length="481" mass="54805">MKRKFIILIYLGLSLFFSGCALYAAPKKVAVKIPEKFKYSVKTRGYPIKNDWWKNFKDKELNTLVGKALKNNLNYLIAVKNIQVAKTYVSQNESNLFPDINFSYASSRNKLPGYESSISSGRASASTIIYNLNQAGLNASYELDVWHQINNAVNQAKANVSVSREDADVIKLTLISNVAQSYFQIIALNSGIKNLKKQYLAEKEILKINLVQYKDGLINGEPALDAKIALEAIKTELNNSIKLKEITQNTLAYYLGKYPEKFKIGKKTKKYNFNGFNNINYTRLIPPNIPSLILTKRPDVKEAEYNVLSYAYAKKASLANFFPVFNLTGEYGYASFSLNNFIADANSVWSFGLNILVPLFNYKKNISIYERSKLQYEQAVLNYRNTIINAFSETDSALASYKRDFKTLKSYENNLAYSSKLFRIYNVQYRTGIAGRITYLTYKLNLLNAEYNLINQNLLLQEDIIDIYNALGMGLKQNVQI</sequence>
<dbReference type="PANTHER" id="PTHR30203:SF30">
    <property type="entry name" value="OUTER MEMBRANE PROTEIN-RELATED"/>
    <property type="match status" value="1"/>
</dbReference>
<proteinExistence type="inferred from homology"/>
<keyword evidence="2" id="KW-0449">Lipoprotein</keyword>
<dbReference type="GO" id="GO:0015562">
    <property type="term" value="F:efflux transmembrane transporter activity"/>
    <property type="evidence" value="ECO:0007669"/>
    <property type="project" value="InterPro"/>
</dbReference>
<feature type="signal peptide" evidence="2">
    <location>
        <begin position="1"/>
        <end position="23"/>
    </location>
</feature>
<dbReference type="Gene3D" id="2.20.200.10">
    <property type="entry name" value="Outer membrane efflux proteins (OEP)"/>
    <property type="match status" value="1"/>
</dbReference>
<dbReference type="GO" id="GO:0005886">
    <property type="term" value="C:plasma membrane"/>
    <property type="evidence" value="ECO:0007669"/>
    <property type="project" value="UniProtKB-SubCell"/>
</dbReference>
<keyword evidence="2" id="KW-1134">Transmembrane beta strand</keyword>
<dbReference type="PANTHER" id="PTHR30203">
    <property type="entry name" value="OUTER MEMBRANE CATION EFFLUX PROTEIN"/>
    <property type="match status" value="1"/>
</dbReference>
<dbReference type="Pfam" id="PF02321">
    <property type="entry name" value="OEP"/>
    <property type="match status" value="2"/>
</dbReference>
<name>A0A519BBK0_9DELT</name>
<reference evidence="3 4" key="1">
    <citation type="submission" date="2019-01" db="EMBL/GenBank/DDBJ databases">
        <title>Insights into ecological role of a new deltaproteobacterial order Candidatus Sinidesulfobacterales (Sva0485) by metagenomics and metatranscriptomics.</title>
        <authorList>
            <person name="Tan S."/>
            <person name="Liu J."/>
            <person name="Fang Y."/>
            <person name="Hedlund B.P."/>
            <person name="Lian Z.H."/>
            <person name="Huang L.Y."/>
            <person name="Li J.T."/>
            <person name="Huang L.N."/>
            <person name="Li W.J."/>
            <person name="Jiang H.C."/>
            <person name="Dong H.L."/>
            <person name="Shu W.S."/>
        </authorList>
    </citation>
    <scope>NUCLEOTIDE SEQUENCE [LARGE SCALE GENOMIC DNA]</scope>
    <source>
        <strain evidence="3">AP3</strain>
    </source>
</reference>
<dbReference type="SUPFAM" id="SSF56954">
    <property type="entry name" value="Outer membrane efflux proteins (OEP)"/>
    <property type="match status" value="1"/>
</dbReference>
<keyword evidence="2" id="KW-0732">Signal</keyword>